<dbReference type="EMBL" id="LXSQ01000006">
    <property type="protein sequence ID" value="OAM44353.1"/>
    <property type="molecule type" value="Genomic_DNA"/>
</dbReference>
<feature type="signal peptide" evidence="1">
    <location>
        <begin position="1"/>
        <end position="22"/>
    </location>
</feature>
<feature type="chain" id="PRO_5008590620" description="Lipoprotein" evidence="1">
    <location>
        <begin position="23"/>
        <end position="142"/>
    </location>
</feature>
<protein>
    <recommendedName>
        <fullName evidence="4">Lipoprotein</fullName>
    </recommendedName>
</protein>
<dbReference type="OrthoDB" id="9987237at2"/>
<name>A0A1B6W1H0_9NEIS</name>
<accession>A0A1B6W1H0</accession>
<dbReference type="AlphaFoldDB" id="A0A1B6W1H0"/>
<proteinExistence type="predicted"/>
<evidence type="ECO:0008006" key="4">
    <source>
        <dbReference type="Google" id="ProtNLM"/>
    </source>
</evidence>
<evidence type="ECO:0000313" key="3">
    <source>
        <dbReference type="Proteomes" id="UP000077726"/>
    </source>
</evidence>
<dbReference type="Proteomes" id="UP000077726">
    <property type="component" value="Unassembled WGS sequence"/>
</dbReference>
<dbReference type="PROSITE" id="PS51257">
    <property type="entry name" value="PROKAR_LIPOPROTEIN"/>
    <property type="match status" value="1"/>
</dbReference>
<dbReference type="STRING" id="1795832.A7Q00_02040"/>
<dbReference type="RefSeq" id="WP_064088983.1">
    <property type="nucleotide sequence ID" value="NZ_LXSQ01000006.1"/>
</dbReference>
<evidence type="ECO:0000313" key="2">
    <source>
        <dbReference type="EMBL" id="OAM44353.1"/>
    </source>
</evidence>
<sequence length="142" mass="15586">MSYRTPASALILAALSACSTSAPQTTAPELSRQAAAQSSRQQCIESLTSALEVAVYADYCVRDEQQRQPFFEFARRVATEEPIASCHLVITAREAAALRAQITAPYAANPARHCAANRNNVRQFMRHGIISDPKVNRRPPEN</sequence>
<evidence type="ECO:0000256" key="1">
    <source>
        <dbReference type="SAM" id="SignalP"/>
    </source>
</evidence>
<comment type="caution">
    <text evidence="2">The sequence shown here is derived from an EMBL/GenBank/DDBJ whole genome shotgun (WGS) entry which is preliminary data.</text>
</comment>
<organism evidence="2 3">
    <name type="scientific">Eikenella halliae</name>
    <dbReference type="NCBI Taxonomy" id="1795832"/>
    <lineage>
        <taxon>Bacteria</taxon>
        <taxon>Pseudomonadati</taxon>
        <taxon>Pseudomonadota</taxon>
        <taxon>Betaproteobacteria</taxon>
        <taxon>Neisseriales</taxon>
        <taxon>Neisseriaceae</taxon>
        <taxon>Eikenella</taxon>
    </lineage>
</organism>
<keyword evidence="1" id="KW-0732">Signal</keyword>
<gene>
    <name evidence="2" type="ORF">A7Q00_02040</name>
</gene>
<keyword evidence="3" id="KW-1185">Reference proteome</keyword>
<reference evidence="3" key="1">
    <citation type="submission" date="2016-05" db="EMBL/GenBank/DDBJ databases">
        <title>Draft genome of Corynebacterium afermentans subsp. afermentans LCDC 88199T.</title>
        <authorList>
            <person name="Bernier A.-M."/>
            <person name="Bernard K."/>
        </authorList>
    </citation>
    <scope>NUCLEOTIDE SEQUENCE [LARGE SCALE GENOMIC DNA]</scope>
    <source>
        <strain evidence="3">NML130454</strain>
    </source>
</reference>